<dbReference type="Proteomes" id="UP000799640">
    <property type="component" value="Unassembled WGS sequence"/>
</dbReference>
<evidence type="ECO:0000256" key="1">
    <source>
        <dbReference type="SAM" id="MobiDB-lite"/>
    </source>
</evidence>
<gene>
    <name evidence="2" type="ORF">EJ06DRAFT_534844</name>
</gene>
<sequence length="143" mass="16413">MRWPWERNDGPEPRPTKEAIPAIEHKRASTISRKSLRPQSRTISSDAAFEAAKVKHVARCAGLLRQMYALDIMIWGMENCVDAERPRREELKFQANALLKEVTVTVEGWRSMPVGYWSVEEQEVVDGISRTIAGYDKIRYHAS</sequence>
<accession>A0A6G1HHV5</accession>
<evidence type="ECO:0000313" key="3">
    <source>
        <dbReference type="Proteomes" id="UP000799640"/>
    </source>
</evidence>
<protein>
    <submittedName>
        <fullName evidence="2">Uncharacterized protein</fullName>
    </submittedName>
</protein>
<organism evidence="2 3">
    <name type="scientific">Trichodelitschia bisporula</name>
    <dbReference type="NCBI Taxonomy" id="703511"/>
    <lineage>
        <taxon>Eukaryota</taxon>
        <taxon>Fungi</taxon>
        <taxon>Dikarya</taxon>
        <taxon>Ascomycota</taxon>
        <taxon>Pezizomycotina</taxon>
        <taxon>Dothideomycetes</taxon>
        <taxon>Dothideomycetes incertae sedis</taxon>
        <taxon>Phaeotrichales</taxon>
        <taxon>Phaeotrichaceae</taxon>
        <taxon>Trichodelitschia</taxon>
    </lineage>
</organism>
<dbReference type="OrthoDB" id="5223630at2759"/>
<dbReference type="AlphaFoldDB" id="A0A6G1HHV5"/>
<dbReference type="EMBL" id="ML996713">
    <property type="protein sequence ID" value="KAF2395572.1"/>
    <property type="molecule type" value="Genomic_DNA"/>
</dbReference>
<proteinExistence type="predicted"/>
<feature type="region of interest" description="Disordered" evidence="1">
    <location>
        <begin position="1"/>
        <end position="22"/>
    </location>
</feature>
<keyword evidence="3" id="KW-1185">Reference proteome</keyword>
<evidence type="ECO:0000313" key="2">
    <source>
        <dbReference type="EMBL" id="KAF2395572.1"/>
    </source>
</evidence>
<name>A0A6G1HHV5_9PEZI</name>
<reference evidence="2" key="1">
    <citation type="journal article" date="2020" name="Stud. Mycol.">
        <title>101 Dothideomycetes genomes: a test case for predicting lifestyles and emergence of pathogens.</title>
        <authorList>
            <person name="Haridas S."/>
            <person name="Albert R."/>
            <person name="Binder M."/>
            <person name="Bloem J."/>
            <person name="Labutti K."/>
            <person name="Salamov A."/>
            <person name="Andreopoulos B."/>
            <person name="Baker S."/>
            <person name="Barry K."/>
            <person name="Bills G."/>
            <person name="Bluhm B."/>
            <person name="Cannon C."/>
            <person name="Castanera R."/>
            <person name="Culley D."/>
            <person name="Daum C."/>
            <person name="Ezra D."/>
            <person name="Gonzalez J."/>
            <person name="Henrissat B."/>
            <person name="Kuo A."/>
            <person name="Liang C."/>
            <person name="Lipzen A."/>
            <person name="Lutzoni F."/>
            <person name="Magnuson J."/>
            <person name="Mondo S."/>
            <person name="Nolan M."/>
            <person name="Ohm R."/>
            <person name="Pangilinan J."/>
            <person name="Park H.-J."/>
            <person name="Ramirez L."/>
            <person name="Alfaro M."/>
            <person name="Sun H."/>
            <person name="Tritt A."/>
            <person name="Yoshinaga Y."/>
            <person name="Zwiers L.-H."/>
            <person name="Turgeon B."/>
            <person name="Goodwin S."/>
            <person name="Spatafora J."/>
            <person name="Crous P."/>
            <person name="Grigoriev I."/>
        </authorList>
    </citation>
    <scope>NUCLEOTIDE SEQUENCE</scope>
    <source>
        <strain evidence="2">CBS 262.69</strain>
    </source>
</reference>